<reference evidence="6 7" key="1">
    <citation type="submission" date="2018-05" db="EMBL/GenBank/DDBJ databases">
        <title>Genomic Encyclopedia of Type Strains, Phase IV (KMG-IV): sequencing the most valuable type-strain genomes for metagenomic binning, comparative biology and taxonomic classification.</title>
        <authorList>
            <person name="Goeker M."/>
        </authorList>
    </citation>
    <scope>NUCLEOTIDE SEQUENCE [LARGE SCALE GENOMIC DNA]</scope>
    <source>
        <strain evidence="6 7">DSM 14263</strain>
    </source>
</reference>
<feature type="region of interest" description="Disordered" evidence="2">
    <location>
        <begin position="458"/>
        <end position="477"/>
    </location>
</feature>
<accession>A0A316IG75</accession>
<sequence length="949" mass="102625">MRKKPLALLAASLCSFAFGAAPSLAAPAPAAAPSIPELAYQRFVLPNGLTVVVHEDHKAPVVAVSVWYHVGSSYEPAGKTGFAHLFEHLMFQGSENHKDEYFKPFELAGATDMNGTTWLDRTNYFETVPTTALDMALWMESDRMGHLLGAIGQAQLDEQRGVVQNEKRQDENQPYGRVGELIQAEAFPANHPYHHDTIGSMADLNAASLADVKQWFRDYYGAANTVVVLAGDVTPAQAREKMLRYFGDIAPGPRVPRPQPWVAPRSESTRGTMTDNVAQVRIYREWNVPSRTDAELNQLQLAAAVLGGGKTSRLYQRLVYRDRLADDVSVDIEQHVLASLFQLQVDVKKGVDPARVEAAVAEEWARFLKDGPSADELEREKTTVRAAFVRGLEKVNTQASILAEGQLYQGDPGAYLKDFRGLMAATPASVKAAANQWIARGDYTLTVVPGKVEAQDLASSAGRPAAPGKPAPVLSPAGDFRTVKSGVDRGQGVPAVTRFPDLSFPSLQHGRLANGIPVVLAERHTVPAVQLQLLFDAGYAADQGRKLGTSSFTMAMLDEGTARLDSVEIAKRKQRLGAAIASGCGLDHCNVSLNALDDKLAPSLDLFADIVRNPALRDADVARVRGQWLAGIAQEKSQPVGIALRTLPPLLYGKGHAYAIPFTGSGTEASIKALGTEDMRAFLRDYIRPDNAKILVAGDTTLAAIIPQLDRVFGDWKAPAGKVPAKNLAEVAPPGAARVFLVDRPGAQQSLILAGSLAPSTRAANDVEIQTMNGAFGGTFTSRLNMNLREDKHWAYGAFSFLRDAQGQRPFLLYAPVQTDKTAPSAAEILKESRAVVGDRPLTAEEIAKIKVGDVRSMPGRYQTTSAVMGALQDIALYDRPDDYVQTLKARIDAQKDADVEAAAKELIHPDRFTWVIVGDLRQIEAPVRALKLGEVQVLDADGNPAPAR</sequence>
<dbReference type="Gene3D" id="3.30.830.10">
    <property type="entry name" value="Metalloenzyme, LuxS/M16 peptidase-like"/>
    <property type="match status" value="4"/>
</dbReference>
<evidence type="ECO:0000313" key="7">
    <source>
        <dbReference type="Proteomes" id="UP000245812"/>
    </source>
</evidence>
<organism evidence="6 7">
    <name type="scientific">Fulvimonas soli</name>
    <dbReference type="NCBI Taxonomy" id="155197"/>
    <lineage>
        <taxon>Bacteria</taxon>
        <taxon>Pseudomonadati</taxon>
        <taxon>Pseudomonadota</taxon>
        <taxon>Gammaproteobacteria</taxon>
        <taxon>Lysobacterales</taxon>
        <taxon>Rhodanobacteraceae</taxon>
        <taxon>Fulvimonas</taxon>
    </lineage>
</organism>
<feature type="domain" description="Peptidase M16 N-terminal" evidence="4">
    <location>
        <begin position="51"/>
        <end position="188"/>
    </location>
</feature>
<protein>
    <submittedName>
        <fullName evidence="6">Putative Zn-dependent peptidase</fullName>
    </submittedName>
</protein>
<dbReference type="InterPro" id="IPR011765">
    <property type="entry name" value="Pept_M16_N"/>
</dbReference>
<feature type="chain" id="PRO_5016415753" evidence="3">
    <location>
        <begin position="26"/>
        <end position="949"/>
    </location>
</feature>
<comment type="caution">
    <text evidence="6">The sequence shown here is derived from an EMBL/GenBank/DDBJ whole genome shotgun (WGS) entry which is preliminary data.</text>
</comment>
<dbReference type="Pfam" id="PF00675">
    <property type="entry name" value="Peptidase_M16"/>
    <property type="match status" value="2"/>
</dbReference>
<evidence type="ECO:0000259" key="5">
    <source>
        <dbReference type="Pfam" id="PF05193"/>
    </source>
</evidence>
<feature type="signal peptide" evidence="3">
    <location>
        <begin position="1"/>
        <end position="25"/>
    </location>
</feature>
<dbReference type="PANTHER" id="PTHR11851:SF49">
    <property type="entry name" value="MITOCHONDRIAL-PROCESSING PEPTIDASE SUBUNIT ALPHA"/>
    <property type="match status" value="1"/>
</dbReference>
<evidence type="ECO:0000259" key="4">
    <source>
        <dbReference type="Pfam" id="PF00675"/>
    </source>
</evidence>
<dbReference type="EMBL" id="QGHC01000002">
    <property type="protein sequence ID" value="PWK92331.1"/>
    <property type="molecule type" value="Genomic_DNA"/>
</dbReference>
<feature type="domain" description="Peptidase M16 C-terminal" evidence="5">
    <location>
        <begin position="677"/>
        <end position="851"/>
    </location>
</feature>
<dbReference type="OrthoDB" id="9811314at2"/>
<dbReference type="GO" id="GO:0046872">
    <property type="term" value="F:metal ion binding"/>
    <property type="evidence" value="ECO:0007669"/>
    <property type="project" value="InterPro"/>
</dbReference>
<dbReference type="RefSeq" id="WP_109722180.1">
    <property type="nucleotide sequence ID" value="NZ_MSZV01000002.1"/>
</dbReference>
<evidence type="ECO:0000313" key="6">
    <source>
        <dbReference type="EMBL" id="PWK92331.1"/>
    </source>
</evidence>
<gene>
    <name evidence="6" type="ORF">C7456_10264</name>
</gene>
<feature type="compositionally biased region" description="Low complexity" evidence="2">
    <location>
        <begin position="458"/>
        <end position="472"/>
    </location>
</feature>
<comment type="similarity">
    <text evidence="1">Belongs to the peptidase M16 family.</text>
</comment>
<dbReference type="Pfam" id="PF05193">
    <property type="entry name" value="Peptidase_M16_C"/>
    <property type="match status" value="2"/>
</dbReference>
<dbReference type="InterPro" id="IPR011249">
    <property type="entry name" value="Metalloenz_LuxS/M16"/>
</dbReference>
<evidence type="ECO:0000256" key="3">
    <source>
        <dbReference type="SAM" id="SignalP"/>
    </source>
</evidence>
<dbReference type="Proteomes" id="UP000245812">
    <property type="component" value="Unassembled WGS sequence"/>
</dbReference>
<dbReference type="InterPro" id="IPR007863">
    <property type="entry name" value="Peptidase_M16_C"/>
</dbReference>
<proteinExistence type="inferred from homology"/>
<dbReference type="PANTHER" id="PTHR11851">
    <property type="entry name" value="METALLOPROTEASE"/>
    <property type="match status" value="1"/>
</dbReference>
<dbReference type="AlphaFoldDB" id="A0A316IG75"/>
<keyword evidence="3" id="KW-0732">Signal</keyword>
<dbReference type="InterPro" id="IPR050361">
    <property type="entry name" value="MPP/UQCRC_Complex"/>
</dbReference>
<feature type="domain" description="Peptidase M16 C-terminal" evidence="5">
    <location>
        <begin position="208"/>
        <end position="383"/>
    </location>
</feature>
<name>A0A316IG75_9GAMM</name>
<dbReference type="SUPFAM" id="SSF63411">
    <property type="entry name" value="LuxS/MPP-like metallohydrolase"/>
    <property type="match status" value="4"/>
</dbReference>
<evidence type="ECO:0000256" key="2">
    <source>
        <dbReference type="SAM" id="MobiDB-lite"/>
    </source>
</evidence>
<evidence type="ECO:0000256" key="1">
    <source>
        <dbReference type="ARBA" id="ARBA00007261"/>
    </source>
</evidence>
<feature type="domain" description="Peptidase M16 N-terminal" evidence="4">
    <location>
        <begin position="518"/>
        <end position="641"/>
    </location>
</feature>
<keyword evidence="7" id="KW-1185">Reference proteome</keyword>